<proteinExistence type="predicted"/>
<feature type="non-terminal residue" evidence="1">
    <location>
        <position position="1"/>
    </location>
</feature>
<reference evidence="1" key="1">
    <citation type="submission" date="2015-04" db="EMBL/GenBank/DDBJ databases">
        <title>The genome sequence of the plant pathogenic Rhizarian Plasmodiophora brassicae reveals insights in its biotrophic life cycle and the origin of chitin synthesis.</title>
        <authorList>
            <person name="Schwelm A."/>
            <person name="Fogelqvist J."/>
            <person name="Knaust A."/>
            <person name="Julke S."/>
            <person name="Lilja T."/>
            <person name="Dhandapani V."/>
            <person name="Bonilla-Rosso G."/>
            <person name="Karlsson M."/>
            <person name="Shevchenko A."/>
            <person name="Choi S.R."/>
            <person name="Kim H.G."/>
            <person name="Park J.Y."/>
            <person name="Lim Y.P."/>
            <person name="Ludwig-Muller J."/>
            <person name="Dixelius C."/>
        </authorList>
    </citation>
    <scope>NUCLEOTIDE SEQUENCE</scope>
    <source>
        <tissue evidence="1">Potato root galls</tissue>
    </source>
</reference>
<accession>A0A0H5RFU6</accession>
<protein>
    <submittedName>
        <fullName evidence="1">Uncharacterized protein</fullName>
    </submittedName>
</protein>
<dbReference type="AlphaFoldDB" id="A0A0H5RFU6"/>
<dbReference type="EMBL" id="HACM01011980">
    <property type="protein sequence ID" value="CRZ12422.1"/>
    <property type="molecule type" value="Transcribed_RNA"/>
</dbReference>
<name>A0A0H5RFU6_9EUKA</name>
<sequence length="108" mass="11767">TETGRNVYQFHWTCYGYNSSLLIADWSLGICSSISFADWSLGNPPADSETEHWLVVAEQEPGVDSLGADSDEASIGLETARALADGADGPTNVEKKRFKAWKLTSELL</sequence>
<organism evidence="1">
    <name type="scientific">Spongospora subterranea</name>
    <dbReference type="NCBI Taxonomy" id="70186"/>
    <lineage>
        <taxon>Eukaryota</taxon>
        <taxon>Sar</taxon>
        <taxon>Rhizaria</taxon>
        <taxon>Endomyxa</taxon>
        <taxon>Phytomyxea</taxon>
        <taxon>Plasmodiophorida</taxon>
        <taxon>Plasmodiophoridae</taxon>
        <taxon>Spongospora</taxon>
    </lineage>
</organism>
<evidence type="ECO:0000313" key="1">
    <source>
        <dbReference type="EMBL" id="CRZ12422.1"/>
    </source>
</evidence>